<evidence type="ECO:0000259" key="2">
    <source>
        <dbReference type="PROSITE" id="PS50181"/>
    </source>
</evidence>
<dbReference type="AlphaFoldDB" id="A0A167V7V3"/>
<dbReference type="PROSITE" id="PS50181">
    <property type="entry name" value="FBOX"/>
    <property type="match status" value="1"/>
</dbReference>
<dbReference type="Proteomes" id="UP000076744">
    <property type="component" value="Unassembled WGS sequence"/>
</dbReference>
<dbReference type="GeneID" id="30021622"/>
<organism evidence="3 4">
    <name type="scientific">Cordyceps fumosorosea (strain ARSEF 2679)</name>
    <name type="common">Isaria fumosorosea</name>
    <dbReference type="NCBI Taxonomy" id="1081104"/>
    <lineage>
        <taxon>Eukaryota</taxon>
        <taxon>Fungi</taxon>
        <taxon>Dikarya</taxon>
        <taxon>Ascomycota</taxon>
        <taxon>Pezizomycotina</taxon>
        <taxon>Sordariomycetes</taxon>
        <taxon>Hypocreomycetidae</taxon>
        <taxon>Hypocreales</taxon>
        <taxon>Cordycipitaceae</taxon>
        <taxon>Cordyceps</taxon>
    </lineage>
</organism>
<keyword evidence="4" id="KW-1185">Reference proteome</keyword>
<evidence type="ECO:0000313" key="4">
    <source>
        <dbReference type="Proteomes" id="UP000076744"/>
    </source>
</evidence>
<dbReference type="RefSeq" id="XP_018704071.1">
    <property type="nucleotide sequence ID" value="XM_018848935.1"/>
</dbReference>
<feature type="region of interest" description="Disordered" evidence="1">
    <location>
        <begin position="487"/>
        <end position="517"/>
    </location>
</feature>
<proteinExistence type="predicted"/>
<evidence type="ECO:0000256" key="1">
    <source>
        <dbReference type="SAM" id="MobiDB-lite"/>
    </source>
</evidence>
<sequence>MPLLTELPAELLHHIFVDVDPRDLGRLPRVCNKFKIHVQGNRKLWQDVYLRLLDKPQNDDQLDWEQALRDVVRLQLICARETTAGKEPELPFVHQTMTQLLRRASSLGHTNVNSNTHSASRNAELLRKLVEQEPSTAAAFLERSFLFEHVHSVYRQVVTNPTDAAAGVTTTTTTVADTETRQRSAHLHCLYGKAIQTTSADGLGTYPYACSAVYDMRGHTAATRWGPFRPDGSMRVDWEKVEAVMVVLGYNARCKRITVSLFSDIWATPFSGSWAGSFLPDPHASPSASPPSALKLADPYGITGTWYRVVCFLDYNDFFGFNFPPGDQMPAGQPRPGINVGEATRLIVLKLHVTKIEDPGPEDGQELPVVHFTGLSRMLEEDFDPSPSSILKGTVRLTREGEVRWTSYSIFNGEERWKSEAIQVGGVRSARGVVGFWFDSDYDAHGPVGPTALWKVSDSLEPYATAAALPPDLLVYSGLLGYGSDFEGEMDYEAGGDDDDEDDEMDEEEEGIDNEALQGELPALLLEANMDIVTIVPPGEGEN</sequence>
<gene>
    <name evidence="3" type="ORF">ISF_05330</name>
</gene>
<name>A0A167V7V3_CORFA</name>
<dbReference type="InterPro" id="IPR001810">
    <property type="entry name" value="F-box_dom"/>
</dbReference>
<accession>A0A167V7V3</accession>
<feature type="domain" description="F-box" evidence="2">
    <location>
        <begin position="1"/>
        <end position="48"/>
    </location>
</feature>
<dbReference type="Pfam" id="PF12937">
    <property type="entry name" value="F-box-like"/>
    <property type="match status" value="1"/>
</dbReference>
<protein>
    <submittedName>
        <fullName evidence="3">F-box domain, Skp2-like protein</fullName>
    </submittedName>
</protein>
<dbReference type="SUPFAM" id="SSF81383">
    <property type="entry name" value="F-box domain"/>
    <property type="match status" value="1"/>
</dbReference>
<feature type="compositionally biased region" description="Acidic residues" evidence="1">
    <location>
        <begin position="487"/>
        <end position="513"/>
    </location>
</feature>
<dbReference type="Gene3D" id="1.20.1280.50">
    <property type="match status" value="1"/>
</dbReference>
<dbReference type="OrthoDB" id="3226064at2759"/>
<reference evidence="3 4" key="1">
    <citation type="journal article" date="2016" name="Genome Biol. Evol.">
        <title>Divergent and convergent evolution of fungal pathogenicity.</title>
        <authorList>
            <person name="Shang Y."/>
            <person name="Xiao G."/>
            <person name="Zheng P."/>
            <person name="Cen K."/>
            <person name="Zhan S."/>
            <person name="Wang C."/>
        </authorList>
    </citation>
    <scope>NUCLEOTIDE SEQUENCE [LARGE SCALE GENOMIC DNA]</scope>
    <source>
        <strain evidence="3 4">ARSEF 2679</strain>
    </source>
</reference>
<dbReference type="EMBL" id="AZHB01000012">
    <property type="protein sequence ID" value="OAA62321.1"/>
    <property type="molecule type" value="Genomic_DNA"/>
</dbReference>
<dbReference type="InterPro" id="IPR036047">
    <property type="entry name" value="F-box-like_dom_sf"/>
</dbReference>
<comment type="caution">
    <text evidence="3">The sequence shown here is derived from an EMBL/GenBank/DDBJ whole genome shotgun (WGS) entry which is preliminary data.</text>
</comment>
<dbReference type="STRING" id="1081104.A0A167V7V3"/>
<evidence type="ECO:0000313" key="3">
    <source>
        <dbReference type="EMBL" id="OAA62321.1"/>
    </source>
</evidence>